<dbReference type="InterPro" id="IPR017871">
    <property type="entry name" value="ABC_transporter-like_CS"/>
</dbReference>
<dbReference type="Pfam" id="PF00005">
    <property type="entry name" value="ABC_tran"/>
    <property type="match status" value="1"/>
</dbReference>
<dbReference type="Proteomes" id="UP000295361">
    <property type="component" value="Unassembled WGS sequence"/>
</dbReference>
<dbReference type="InParanoid" id="A0A4V3CSE7"/>
<dbReference type="InterPro" id="IPR003439">
    <property type="entry name" value="ABC_transporter-like_ATP-bd"/>
</dbReference>
<evidence type="ECO:0000256" key="1">
    <source>
        <dbReference type="ARBA" id="ARBA00004417"/>
    </source>
</evidence>
<evidence type="ECO:0000256" key="6">
    <source>
        <dbReference type="ARBA" id="ARBA00022840"/>
    </source>
</evidence>
<evidence type="ECO:0000256" key="2">
    <source>
        <dbReference type="ARBA" id="ARBA00005417"/>
    </source>
</evidence>
<protein>
    <submittedName>
        <fullName evidence="9">Peptide/nickel transport system ATP-binding protein</fullName>
    </submittedName>
</protein>
<evidence type="ECO:0000259" key="8">
    <source>
        <dbReference type="PROSITE" id="PS50893"/>
    </source>
</evidence>
<keyword evidence="7" id="KW-0472">Membrane</keyword>
<dbReference type="InterPro" id="IPR050388">
    <property type="entry name" value="ABC_Ni/Peptide_Import"/>
</dbReference>
<dbReference type="SMART" id="SM00382">
    <property type="entry name" value="AAA"/>
    <property type="match status" value="1"/>
</dbReference>
<sequence length="326" mass="34564">MTNPLLVIDSLHVAARRDGARRELLRDVSLDIAAGEIAGLVGESGSGKSMLGSAIGGLLPRACAPTSGRVLWRGRDLLQAAEVELAALRGAQIAYVFQEPMTALNPTLRLGRQLTDVIRRHGTGADATATALKLLADVRIEDPQQVFDAWPHQLSGGMRQRVLIAMAFSCRPALIVADEPTTALDVTVQAQVLTLLLALAREHGTAVLLISHDISVIRRACETVHVMYAGRIVERGPTAAVLGAPRHPYTRALLDCLPGRAQPKARLTALPPAGAAMPGCAFRARCPAAFERCEQEPPLGATSATGAAACWLNHRSESASHEGTTE</sequence>
<dbReference type="NCBIfam" id="TIGR01727">
    <property type="entry name" value="oligo_HPY"/>
    <property type="match status" value="1"/>
</dbReference>
<keyword evidence="5" id="KW-0547">Nucleotide-binding</keyword>
<accession>A0A4V3CSE7</accession>
<keyword evidence="3" id="KW-0813">Transport</keyword>
<dbReference type="Pfam" id="PF08352">
    <property type="entry name" value="oligo_HPY"/>
    <property type="match status" value="1"/>
</dbReference>
<evidence type="ECO:0000256" key="5">
    <source>
        <dbReference type="ARBA" id="ARBA00022741"/>
    </source>
</evidence>
<dbReference type="InterPro" id="IPR003593">
    <property type="entry name" value="AAA+_ATPase"/>
</dbReference>
<dbReference type="Gene3D" id="3.40.50.300">
    <property type="entry name" value="P-loop containing nucleotide triphosphate hydrolases"/>
    <property type="match status" value="1"/>
</dbReference>
<comment type="subcellular location">
    <subcellularLocation>
        <location evidence="1">Cell inner membrane</location>
        <topology evidence="1">Peripheral membrane protein</topology>
    </subcellularLocation>
</comment>
<dbReference type="InterPro" id="IPR013563">
    <property type="entry name" value="Oligopep_ABC_C"/>
</dbReference>
<keyword evidence="4" id="KW-1003">Cell membrane</keyword>
<evidence type="ECO:0000313" key="9">
    <source>
        <dbReference type="EMBL" id="TDP60412.1"/>
    </source>
</evidence>
<dbReference type="GO" id="GO:0016887">
    <property type="term" value="F:ATP hydrolysis activity"/>
    <property type="evidence" value="ECO:0007669"/>
    <property type="project" value="InterPro"/>
</dbReference>
<evidence type="ECO:0000256" key="3">
    <source>
        <dbReference type="ARBA" id="ARBA00022448"/>
    </source>
</evidence>
<comment type="caution">
    <text evidence="9">The sequence shown here is derived from an EMBL/GenBank/DDBJ whole genome shotgun (WGS) entry which is preliminary data.</text>
</comment>
<dbReference type="AlphaFoldDB" id="A0A4V3CSE7"/>
<dbReference type="FunCoup" id="A0A4V3CSE7">
    <property type="interactions" value="100"/>
</dbReference>
<dbReference type="GO" id="GO:0055085">
    <property type="term" value="P:transmembrane transport"/>
    <property type="evidence" value="ECO:0007669"/>
    <property type="project" value="UniProtKB-ARBA"/>
</dbReference>
<dbReference type="PROSITE" id="PS00211">
    <property type="entry name" value="ABC_TRANSPORTER_1"/>
    <property type="match status" value="1"/>
</dbReference>
<evidence type="ECO:0000256" key="4">
    <source>
        <dbReference type="ARBA" id="ARBA00022475"/>
    </source>
</evidence>
<dbReference type="PANTHER" id="PTHR43297:SF2">
    <property type="entry name" value="DIPEPTIDE TRANSPORT ATP-BINDING PROTEIN DPPD"/>
    <property type="match status" value="1"/>
</dbReference>
<dbReference type="PANTHER" id="PTHR43297">
    <property type="entry name" value="OLIGOPEPTIDE TRANSPORT ATP-BINDING PROTEIN APPD"/>
    <property type="match status" value="1"/>
</dbReference>
<proteinExistence type="inferred from homology"/>
<dbReference type="PROSITE" id="PS50893">
    <property type="entry name" value="ABC_TRANSPORTER_2"/>
    <property type="match status" value="1"/>
</dbReference>
<evidence type="ECO:0000313" key="10">
    <source>
        <dbReference type="Proteomes" id="UP000295361"/>
    </source>
</evidence>
<gene>
    <name evidence="9" type="ORF">DES47_11611</name>
</gene>
<dbReference type="GO" id="GO:0005524">
    <property type="term" value="F:ATP binding"/>
    <property type="evidence" value="ECO:0007669"/>
    <property type="project" value="UniProtKB-KW"/>
</dbReference>
<dbReference type="GO" id="GO:0005886">
    <property type="term" value="C:plasma membrane"/>
    <property type="evidence" value="ECO:0007669"/>
    <property type="project" value="UniProtKB-SubCell"/>
</dbReference>
<organism evidence="9 10">
    <name type="scientific">Roseateles toxinivorans</name>
    <dbReference type="NCBI Taxonomy" id="270368"/>
    <lineage>
        <taxon>Bacteria</taxon>
        <taxon>Pseudomonadati</taxon>
        <taxon>Pseudomonadota</taxon>
        <taxon>Betaproteobacteria</taxon>
        <taxon>Burkholderiales</taxon>
        <taxon>Sphaerotilaceae</taxon>
        <taxon>Roseateles</taxon>
    </lineage>
</organism>
<dbReference type="SUPFAM" id="SSF52540">
    <property type="entry name" value="P-loop containing nucleoside triphosphate hydrolases"/>
    <property type="match status" value="1"/>
</dbReference>
<feature type="domain" description="ABC transporter" evidence="8">
    <location>
        <begin position="6"/>
        <end position="254"/>
    </location>
</feature>
<evidence type="ECO:0000256" key="7">
    <source>
        <dbReference type="ARBA" id="ARBA00023136"/>
    </source>
</evidence>
<dbReference type="OrthoDB" id="9802772at2"/>
<keyword evidence="6 9" id="KW-0067">ATP-binding</keyword>
<dbReference type="FunFam" id="3.40.50.300:FF:000016">
    <property type="entry name" value="Oligopeptide ABC transporter ATP-binding component"/>
    <property type="match status" value="1"/>
</dbReference>
<keyword evidence="10" id="KW-1185">Reference proteome</keyword>
<dbReference type="InterPro" id="IPR027417">
    <property type="entry name" value="P-loop_NTPase"/>
</dbReference>
<name>A0A4V3CSE7_9BURK</name>
<dbReference type="CDD" id="cd03257">
    <property type="entry name" value="ABC_NikE_OppD_transporters"/>
    <property type="match status" value="1"/>
</dbReference>
<comment type="similarity">
    <text evidence="2">Belongs to the ABC transporter superfamily.</text>
</comment>
<dbReference type="EMBL" id="SNXS01000016">
    <property type="protein sequence ID" value="TDP60412.1"/>
    <property type="molecule type" value="Genomic_DNA"/>
</dbReference>
<reference evidence="9 10" key="1">
    <citation type="submission" date="2019-03" db="EMBL/GenBank/DDBJ databases">
        <title>Genomic Encyclopedia of Type Strains, Phase IV (KMG-IV): sequencing the most valuable type-strain genomes for metagenomic binning, comparative biology and taxonomic classification.</title>
        <authorList>
            <person name="Goeker M."/>
        </authorList>
    </citation>
    <scope>NUCLEOTIDE SEQUENCE [LARGE SCALE GENOMIC DNA]</scope>
    <source>
        <strain evidence="9 10">DSM 16998</strain>
    </source>
</reference>
<dbReference type="GO" id="GO:0015833">
    <property type="term" value="P:peptide transport"/>
    <property type="evidence" value="ECO:0007669"/>
    <property type="project" value="InterPro"/>
</dbReference>
<dbReference type="RefSeq" id="WP_133703909.1">
    <property type="nucleotide sequence ID" value="NZ_SNXS01000016.1"/>
</dbReference>